<dbReference type="EMBL" id="JAUSQW010000001">
    <property type="protein sequence ID" value="MDP9801178.1"/>
    <property type="molecule type" value="Genomic_DNA"/>
</dbReference>
<dbReference type="Pfam" id="PF03176">
    <property type="entry name" value="MMPL"/>
    <property type="match status" value="2"/>
</dbReference>
<evidence type="ECO:0000256" key="1">
    <source>
        <dbReference type="ARBA" id="ARBA00004651"/>
    </source>
</evidence>
<feature type="transmembrane region" description="Helical" evidence="8">
    <location>
        <begin position="723"/>
        <end position="745"/>
    </location>
</feature>
<keyword evidence="5 8" id="KW-1133">Transmembrane helix</keyword>
<keyword evidence="4 8" id="KW-0812">Transmembrane</keyword>
<feature type="transmembrane region" description="Helical" evidence="8">
    <location>
        <begin position="219"/>
        <end position="237"/>
    </location>
</feature>
<feature type="region of interest" description="Disordered" evidence="7">
    <location>
        <begin position="505"/>
        <end position="562"/>
    </location>
</feature>
<evidence type="ECO:0000313" key="10">
    <source>
        <dbReference type="EMBL" id="MDP9801178.1"/>
    </source>
</evidence>
<evidence type="ECO:0000256" key="8">
    <source>
        <dbReference type="SAM" id="Phobius"/>
    </source>
</evidence>
<dbReference type="InterPro" id="IPR004869">
    <property type="entry name" value="MMPL_dom"/>
</dbReference>
<feature type="transmembrane region" description="Helical" evidence="8">
    <location>
        <begin position="419"/>
        <end position="437"/>
    </location>
</feature>
<sequence length="800" mass="83283">MSHVENPQHRRTQLDAQPTNPINRVMGFLASRRAVPLRILLLLLWLAALAFGGMAQGKIGTVSENDQAVFLPKTAESTLAKEEATKFNASSTIPALVVASTSGNEKLTDSQLAWLKNLSQNMVTAEIPGDIALSELLTSPMIPVVPNEDKTAALLPMSLDAAKLAELSPDGEKRINSATAALRATINDAAPQEQGLTVRVSGPVGLAADLGSAFTGIDLTLLLVALGLVFVILVAVYRSLLLPFAVLGTAMAALCAAVLVVYELAKNDILSLNGQTQGILAILVIGATTDYCLLLIARYREEMMVKATPIDALATALKGSWEPIVASGGTVICGLLTLMLSDLSSTASLGPIAAIGILFAIFAALTLLPGILMLPGKRASILFWPAKLPHYDSEAEAIEKSHGAWNTVANFVARHDRPVWISTLAALAVSAAFFFTFPADGTSTTDQFTSSPEAVVGFEVLQEKFDAGSSQPTTVVVREDKADSLKERIEALDGVASVEFATDAGASGAPAGVGGRPEAAGSTPGANDAGEAPARESAAARPQGTGQAPTSAGRPTSAANAEPTIVDGKALLNVTTTMPSEDKAAGKVVTAIRSVAHDADAGALVGGPAAETLDTQTTANNDFNKIFPVVLVVIAVLLMILLRAIVAPLIVLAVNVVSFAAAMGLSGILFFQILNHPGADASIPIYAFVFLVALGVDYTIFLLSRAREESLKHGTREGTKRAATVTGGVITSAGVVLAATFAALVVVPLLFMFQLAVIVALGILIDTFIVRTLTIVGITHDIGRPIWLPWTARKVPADTK</sequence>
<gene>
    <name evidence="10" type="ORF">J2S49_001254</name>
</gene>
<keyword evidence="6 8" id="KW-0472">Membrane</keyword>
<dbReference type="RefSeq" id="WP_278058961.1">
    <property type="nucleotide sequence ID" value="NZ_CP121247.1"/>
</dbReference>
<feature type="transmembrane region" description="Helical" evidence="8">
    <location>
        <begin position="277"/>
        <end position="299"/>
    </location>
</feature>
<evidence type="ECO:0000256" key="4">
    <source>
        <dbReference type="ARBA" id="ARBA00022692"/>
    </source>
</evidence>
<feature type="transmembrane region" description="Helical" evidence="8">
    <location>
        <begin position="244"/>
        <end position="265"/>
    </location>
</feature>
<keyword evidence="11" id="KW-1185">Reference proteome</keyword>
<feature type="transmembrane region" description="Helical" evidence="8">
    <location>
        <begin position="626"/>
        <end position="642"/>
    </location>
</feature>
<protein>
    <submittedName>
        <fullName evidence="10">RND superfamily putative drug exporter</fullName>
    </submittedName>
</protein>
<feature type="transmembrane region" description="Helical" evidence="8">
    <location>
        <begin position="683"/>
        <end position="703"/>
    </location>
</feature>
<dbReference type="Proteomes" id="UP001235966">
    <property type="component" value="Unassembled WGS sequence"/>
</dbReference>
<comment type="similarity">
    <text evidence="2">Belongs to the resistance-nodulation-cell division (RND) (TC 2.A.6) family. MmpL subfamily.</text>
</comment>
<proteinExistence type="inferred from homology"/>
<feature type="compositionally biased region" description="Polar residues" evidence="7">
    <location>
        <begin position="544"/>
        <end position="559"/>
    </location>
</feature>
<feature type="compositionally biased region" description="Low complexity" evidence="7">
    <location>
        <begin position="529"/>
        <end position="542"/>
    </location>
</feature>
<comment type="caution">
    <text evidence="10">The sequence shown here is derived from an EMBL/GenBank/DDBJ whole genome shotgun (WGS) entry which is preliminary data.</text>
</comment>
<dbReference type="SUPFAM" id="SSF82866">
    <property type="entry name" value="Multidrug efflux transporter AcrB transmembrane domain"/>
    <property type="match status" value="2"/>
</dbReference>
<feature type="domain" description="Membrane transport protein MMPL" evidence="9">
    <location>
        <begin position="456"/>
        <end position="794"/>
    </location>
</feature>
<comment type="subcellular location">
    <subcellularLocation>
        <location evidence="1">Cell membrane</location>
        <topology evidence="1">Multi-pass membrane protein</topology>
    </subcellularLocation>
</comment>
<accession>A0ABT9NBU1</accession>
<evidence type="ECO:0000256" key="5">
    <source>
        <dbReference type="ARBA" id="ARBA00022989"/>
    </source>
</evidence>
<reference evidence="10 11" key="1">
    <citation type="submission" date="2023-07" db="EMBL/GenBank/DDBJ databases">
        <title>Sequencing the genomes of 1000 actinobacteria strains.</title>
        <authorList>
            <person name="Klenk H.-P."/>
        </authorList>
    </citation>
    <scope>NUCLEOTIDE SEQUENCE [LARGE SCALE GENOMIC DNA]</scope>
    <source>
        <strain evidence="10 11">DSM 102162</strain>
    </source>
</reference>
<feature type="transmembrane region" description="Helical" evidence="8">
    <location>
        <begin position="320"/>
        <end position="340"/>
    </location>
</feature>
<dbReference type="InterPro" id="IPR050545">
    <property type="entry name" value="Mycobact_MmpL"/>
</dbReference>
<feature type="transmembrane region" description="Helical" evidence="8">
    <location>
        <begin position="751"/>
        <end position="770"/>
    </location>
</feature>
<name>A0ABT9NBU1_9ACTO</name>
<feature type="domain" description="Membrane transport protein MMPL" evidence="9">
    <location>
        <begin position="70"/>
        <end position="415"/>
    </location>
</feature>
<evidence type="ECO:0000256" key="7">
    <source>
        <dbReference type="SAM" id="MobiDB-lite"/>
    </source>
</evidence>
<feature type="transmembrane region" description="Helical" evidence="8">
    <location>
        <begin position="35"/>
        <end position="55"/>
    </location>
</feature>
<evidence type="ECO:0000256" key="6">
    <source>
        <dbReference type="ARBA" id="ARBA00023136"/>
    </source>
</evidence>
<dbReference type="Gene3D" id="1.20.1640.10">
    <property type="entry name" value="Multidrug efflux transporter AcrB transmembrane domain"/>
    <property type="match status" value="2"/>
</dbReference>
<keyword evidence="3" id="KW-1003">Cell membrane</keyword>
<organism evidence="10 11">
    <name type="scientific">Arcanobacterium wilhelmae</name>
    <dbReference type="NCBI Taxonomy" id="1803177"/>
    <lineage>
        <taxon>Bacteria</taxon>
        <taxon>Bacillati</taxon>
        <taxon>Actinomycetota</taxon>
        <taxon>Actinomycetes</taxon>
        <taxon>Actinomycetales</taxon>
        <taxon>Actinomycetaceae</taxon>
        <taxon>Arcanobacterium</taxon>
    </lineage>
</organism>
<evidence type="ECO:0000256" key="3">
    <source>
        <dbReference type="ARBA" id="ARBA00022475"/>
    </source>
</evidence>
<evidence type="ECO:0000259" key="9">
    <source>
        <dbReference type="Pfam" id="PF03176"/>
    </source>
</evidence>
<feature type="transmembrane region" description="Helical" evidence="8">
    <location>
        <begin position="352"/>
        <end position="374"/>
    </location>
</feature>
<dbReference type="PANTHER" id="PTHR33406:SF6">
    <property type="entry name" value="MEMBRANE PROTEIN YDGH-RELATED"/>
    <property type="match status" value="1"/>
</dbReference>
<dbReference type="PANTHER" id="PTHR33406">
    <property type="entry name" value="MEMBRANE PROTEIN MJ1562-RELATED"/>
    <property type="match status" value="1"/>
</dbReference>
<evidence type="ECO:0000313" key="11">
    <source>
        <dbReference type="Proteomes" id="UP001235966"/>
    </source>
</evidence>
<evidence type="ECO:0000256" key="2">
    <source>
        <dbReference type="ARBA" id="ARBA00010157"/>
    </source>
</evidence>
<feature type="transmembrane region" description="Helical" evidence="8">
    <location>
        <begin position="649"/>
        <end position="671"/>
    </location>
</feature>